<comment type="caution">
    <text evidence="3">The sequence shown here is derived from an EMBL/GenBank/DDBJ whole genome shotgun (WGS) entry which is preliminary data.</text>
</comment>
<evidence type="ECO:0000259" key="2">
    <source>
        <dbReference type="Pfam" id="PF00534"/>
    </source>
</evidence>
<dbReference type="Gene3D" id="3.40.50.2000">
    <property type="entry name" value="Glycogen Phosphorylase B"/>
    <property type="match status" value="2"/>
</dbReference>
<evidence type="ECO:0000313" key="4">
    <source>
        <dbReference type="Proteomes" id="UP000320679"/>
    </source>
</evidence>
<proteinExistence type="predicted"/>
<protein>
    <submittedName>
        <fullName evidence="3">Glycosyltransferase family 1 protein</fullName>
    </submittedName>
</protein>
<dbReference type="EMBL" id="SOJK01000271">
    <property type="protein sequence ID" value="TET43416.1"/>
    <property type="molecule type" value="Genomic_DNA"/>
</dbReference>
<dbReference type="Proteomes" id="UP000320679">
    <property type="component" value="Unassembled WGS sequence"/>
</dbReference>
<sequence length="393" mass="45254">MALNILFLVAGRFSGINECLIKTFSKNNRINSIDVINPTIAVRPVWGKLRLSSFLNSFLGDLAAINDYGREWKYYHWRTPFAFNKMTQCCEEAIRSYRKREIDAVLMTQTIFSFSQNKPDLPSFIFTDNTNRLTQETPFKDEFKLHFQTSARWQRLEKETYLKADKVFVIGPHVRTSLIDFYGLDPKRVVAVGGGSNITTNLNKNPEFREKSYKDRVLLFVGRDFKRKGGGDLLQAFKIVKKKFKDAKLIIVGCRPKVKIDGVEIVGKLNPEQLEEYYEKVQVFVMPSLFEPWGNVWIEAMTYQLPCVGTNVGSIPFIIEDGKTGFIVKPKNPKEIAERLIYLFENPHMMEQLGREGFLKAIKNFTWDKVVDTIVTEIAATLKEKLNTSLSLK</sequence>
<dbReference type="PANTHER" id="PTHR46401:SF2">
    <property type="entry name" value="GLYCOSYLTRANSFERASE WBBK-RELATED"/>
    <property type="match status" value="1"/>
</dbReference>
<feature type="domain" description="Glycosyl transferase family 1" evidence="2">
    <location>
        <begin position="209"/>
        <end position="357"/>
    </location>
</feature>
<evidence type="ECO:0000256" key="1">
    <source>
        <dbReference type="ARBA" id="ARBA00022679"/>
    </source>
</evidence>
<dbReference type="SUPFAM" id="SSF53756">
    <property type="entry name" value="UDP-Glycosyltransferase/glycogen phosphorylase"/>
    <property type="match status" value="1"/>
</dbReference>
<evidence type="ECO:0000313" key="3">
    <source>
        <dbReference type="EMBL" id="TET43416.1"/>
    </source>
</evidence>
<accession>A0A523ULL5</accession>
<dbReference type="GO" id="GO:0009103">
    <property type="term" value="P:lipopolysaccharide biosynthetic process"/>
    <property type="evidence" value="ECO:0007669"/>
    <property type="project" value="TreeGrafter"/>
</dbReference>
<organism evidence="3 4">
    <name type="scientific">Aerophobetes bacterium</name>
    <dbReference type="NCBI Taxonomy" id="2030807"/>
    <lineage>
        <taxon>Bacteria</taxon>
        <taxon>Candidatus Aerophobota</taxon>
    </lineage>
</organism>
<dbReference type="PANTHER" id="PTHR46401">
    <property type="entry name" value="GLYCOSYLTRANSFERASE WBBK-RELATED"/>
    <property type="match status" value="1"/>
</dbReference>
<dbReference type="AlphaFoldDB" id="A0A523ULL5"/>
<dbReference type="Pfam" id="PF00534">
    <property type="entry name" value="Glycos_transf_1"/>
    <property type="match status" value="1"/>
</dbReference>
<dbReference type="CDD" id="cd03801">
    <property type="entry name" value="GT4_PimA-like"/>
    <property type="match status" value="1"/>
</dbReference>
<keyword evidence="1 3" id="KW-0808">Transferase</keyword>
<dbReference type="GO" id="GO:0016757">
    <property type="term" value="F:glycosyltransferase activity"/>
    <property type="evidence" value="ECO:0007669"/>
    <property type="project" value="InterPro"/>
</dbReference>
<name>A0A523ULL5_UNCAE</name>
<dbReference type="InterPro" id="IPR001296">
    <property type="entry name" value="Glyco_trans_1"/>
</dbReference>
<reference evidence="3 4" key="1">
    <citation type="submission" date="2019-03" db="EMBL/GenBank/DDBJ databases">
        <title>Metabolic potential of uncultured bacteria and archaea associated with petroleum seepage in deep-sea sediments.</title>
        <authorList>
            <person name="Dong X."/>
            <person name="Hubert C."/>
        </authorList>
    </citation>
    <scope>NUCLEOTIDE SEQUENCE [LARGE SCALE GENOMIC DNA]</scope>
    <source>
        <strain evidence="3">E29_bin78</strain>
    </source>
</reference>
<gene>
    <name evidence="3" type="ORF">E3J59_06460</name>
</gene>